<evidence type="ECO:0000313" key="1">
    <source>
        <dbReference type="EMBL" id="CAA6811042.1"/>
    </source>
</evidence>
<sequence length="138" mass="15547">MKKILIVLLITTFGLYADKGSIKVCQSYIDQVKAFEKEMGNDKISQKTLAFYKEKMKIHCGGLASKKKFEKKEFAEMMSKNENHTTAECKEAIEMASKYSERKTQSIMIVAAHKENIADNCGSLMAAHVSAYCLFGEE</sequence>
<organism evidence="1">
    <name type="scientific">uncultured Sulfurovum sp</name>
    <dbReference type="NCBI Taxonomy" id="269237"/>
    <lineage>
        <taxon>Bacteria</taxon>
        <taxon>Pseudomonadati</taxon>
        <taxon>Campylobacterota</taxon>
        <taxon>Epsilonproteobacteria</taxon>
        <taxon>Campylobacterales</taxon>
        <taxon>Sulfurovaceae</taxon>
        <taxon>Sulfurovum</taxon>
        <taxon>environmental samples</taxon>
    </lineage>
</organism>
<gene>
    <name evidence="1" type="ORF">HELGO_WM131</name>
</gene>
<protein>
    <submittedName>
        <fullName evidence="1">Uncharacterized protein</fullName>
    </submittedName>
</protein>
<accession>A0A6S6SXY9</accession>
<dbReference type="EMBL" id="CACVAS010000058">
    <property type="protein sequence ID" value="CAA6811042.1"/>
    <property type="molecule type" value="Genomic_DNA"/>
</dbReference>
<proteinExistence type="predicted"/>
<name>A0A6S6SXY9_9BACT</name>
<dbReference type="AlphaFoldDB" id="A0A6S6SXY9"/>
<reference evidence="1" key="1">
    <citation type="submission" date="2020-01" db="EMBL/GenBank/DDBJ databases">
        <authorList>
            <person name="Meier V. D."/>
            <person name="Meier V D."/>
        </authorList>
    </citation>
    <scope>NUCLEOTIDE SEQUENCE</scope>
    <source>
        <strain evidence="1">HLG_WM_MAG_01</strain>
    </source>
</reference>